<keyword evidence="2" id="KW-0560">Oxidoreductase</keyword>
<accession>A0A7Y3W3N1</accession>
<organism evidence="3 4">
    <name type="scientific">Parvularcula mediterranea</name>
    <dbReference type="NCBI Taxonomy" id="2732508"/>
    <lineage>
        <taxon>Bacteria</taxon>
        <taxon>Pseudomonadati</taxon>
        <taxon>Pseudomonadota</taxon>
        <taxon>Alphaproteobacteria</taxon>
        <taxon>Parvularculales</taxon>
        <taxon>Parvularculaceae</taxon>
        <taxon>Parvularcula</taxon>
    </lineage>
</organism>
<dbReference type="SUPFAM" id="SSF51735">
    <property type="entry name" value="NAD(P)-binding Rossmann-fold domains"/>
    <property type="match status" value="1"/>
</dbReference>
<evidence type="ECO:0000313" key="4">
    <source>
        <dbReference type="Proteomes" id="UP000536835"/>
    </source>
</evidence>
<dbReference type="PRINTS" id="PR00080">
    <property type="entry name" value="SDRFAMILY"/>
</dbReference>
<gene>
    <name evidence="3" type="ORF">HK107_01160</name>
</gene>
<sequence>MDLGIKGRTALITGGAGTMGRAVAELLIAEGCQVILTDIDEDDVQKTAQELGNGTVGFAADLSTKEGSDAFAKKIDQSPDILVHAAGITGAKGDPLEIDEEDYMHALQIDFLSGVRLAKDFVPGMAERGWGRVVYVTSENVAQSYPDEVVYNSAKSALLSFAKGLSMPYAKKGVLVNAVAPAFIETNMTDGMMEQRMEKHDDIDSMEEAVETFLEEERPYLTLGRRGRPEEVAAAIAFLCSERASFVVGSNYRVDGGAVASLDI</sequence>
<dbReference type="AlphaFoldDB" id="A0A7Y3W3N1"/>
<evidence type="ECO:0000256" key="2">
    <source>
        <dbReference type="ARBA" id="ARBA00023002"/>
    </source>
</evidence>
<protein>
    <submittedName>
        <fullName evidence="3">SDR family oxidoreductase</fullName>
    </submittedName>
</protein>
<dbReference type="PROSITE" id="PS00061">
    <property type="entry name" value="ADH_SHORT"/>
    <property type="match status" value="1"/>
</dbReference>
<dbReference type="PANTHER" id="PTHR24321:SF8">
    <property type="entry name" value="ESTRADIOL 17-BETA-DEHYDROGENASE 8-RELATED"/>
    <property type="match status" value="1"/>
</dbReference>
<dbReference type="InterPro" id="IPR036291">
    <property type="entry name" value="NAD(P)-bd_dom_sf"/>
</dbReference>
<dbReference type="FunFam" id="3.40.50.720:FF:000084">
    <property type="entry name" value="Short-chain dehydrogenase reductase"/>
    <property type="match status" value="1"/>
</dbReference>
<dbReference type="GO" id="GO:0016491">
    <property type="term" value="F:oxidoreductase activity"/>
    <property type="evidence" value="ECO:0007669"/>
    <property type="project" value="UniProtKB-KW"/>
</dbReference>
<comment type="similarity">
    <text evidence="1">Belongs to the short-chain dehydrogenases/reductases (SDR) family.</text>
</comment>
<keyword evidence="4" id="KW-1185">Reference proteome</keyword>
<evidence type="ECO:0000313" key="3">
    <source>
        <dbReference type="EMBL" id="NNU14930.1"/>
    </source>
</evidence>
<proteinExistence type="inferred from homology"/>
<name>A0A7Y3W3N1_9PROT</name>
<dbReference type="PANTHER" id="PTHR24321">
    <property type="entry name" value="DEHYDROGENASES, SHORT CHAIN"/>
    <property type="match status" value="1"/>
</dbReference>
<evidence type="ECO:0000256" key="1">
    <source>
        <dbReference type="ARBA" id="ARBA00006484"/>
    </source>
</evidence>
<dbReference type="Pfam" id="PF13561">
    <property type="entry name" value="adh_short_C2"/>
    <property type="match status" value="1"/>
</dbReference>
<dbReference type="RefSeq" id="WP_173195984.1">
    <property type="nucleotide sequence ID" value="NZ_JABFCX010000002.1"/>
</dbReference>
<dbReference type="Gene3D" id="3.40.50.720">
    <property type="entry name" value="NAD(P)-binding Rossmann-like Domain"/>
    <property type="match status" value="1"/>
</dbReference>
<dbReference type="InterPro" id="IPR002347">
    <property type="entry name" value="SDR_fam"/>
</dbReference>
<dbReference type="InterPro" id="IPR020904">
    <property type="entry name" value="Sc_DH/Rdtase_CS"/>
</dbReference>
<reference evidence="3 4" key="1">
    <citation type="submission" date="2020-05" db="EMBL/GenBank/DDBJ databases">
        <title>Parvularcula mediterraneae sp. nov., isolated from polypropylene straw from shallow seawater of the seashore of Laganas in Zakynthos island, Greece.</title>
        <authorList>
            <person name="Szabo I."/>
            <person name="Al-Omari J."/>
            <person name="Rado J."/>
            <person name="Szerdahelyi G.S."/>
        </authorList>
    </citation>
    <scope>NUCLEOTIDE SEQUENCE [LARGE SCALE GENOMIC DNA]</scope>
    <source>
        <strain evidence="3 4">ZS-1/3</strain>
    </source>
</reference>
<dbReference type="EMBL" id="JABFCX010000002">
    <property type="protein sequence ID" value="NNU14930.1"/>
    <property type="molecule type" value="Genomic_DNA"/>
</dbReference>
<dbReference type="PRINTS" id="PR00081">
    <property type="entry name" value="GDHRDH"/>
</dbReference>
<comment type="caution">
    <text evidence="3">The sequence shown here is derived from an EMBL/GenBank/DDBJ whole genome shotgun (WGS) entry which is preliminary data.</text>
</comment>
<dbReference type="Proteomes" id="UP000536835">
    <property type="component" value="Unassembled WGS sequence"/>
</dbReference>